<comment type="caution">
    <text evidence="1">The sequence shown here is derived from an EMBL/GenBank/DDBJ whole genome shotgun (WGS) entry which is preliminary data.</text>
</comment>
<keyword evidence="2" id="KW-1185">Reference proteome</keyword>
<dbReference type="OrthoDB" id="5453728at2"/>
<dbReference type="EMBL" id="WVUD01000006">
    <property type="protein sequence ID" value="MYL82590.1"/>
    <property type="molecule type" value="Genomic_DNA"/>
</dbReference>
<reference evidence="1 2" key="1">
    <citation type="submission" date="2020-01" db="EMBL/GenBank/DDBJ databases">
        <title>Genome sequence of Desulfovibrio aerotolerans DSM 16695(T).</title>
        <authorList>
            <person name="Karnachuk O."/>
            <person name="Avakyan M."/>
            <person name="Mardanov A."/>
            <person name="Kadnikov V."/>
            <person name="Ravin N."/>
        </authorList>
    </citation>
    <scope>NUCLEOTIDE SEQUENCE [LARGE SCALE GENOMIC DNA]</scope>
    <source>
        <strain evidence="1 2">DSM 16695</strain>
    </source>
</reference>
<sequence length="161" mass="16966">MLIVCPDSMELAFLTGALSGHFSVLAARNADEAARLVERFGPCRLVYLALADDCEAAIRLTRDVNGGKAPIYALVHAPCPPVVDRAAHCGHLDGVCLLPMAPAALRARTREALGLRHASPATGSAGSHKERSHSAILTREEVDYLLGRSLPAASLACRSSS</sequence>
<name>A0A7C9MEG8_9BACT</name>
<protein>
    <recommendedName>
        <fullName evidence="3">Response regulatory domain-containing protein</fullName>
    </recommendedName>
</protein>
<dbReference type="Proteomes" id="UP000482487">
    <property type="component" value="Unassembled WGS sequence"/>
</dbReference>
<proteinExistence type="predicted"/>
<dbReference type="RefSeq" id="WP_160959355.1">
    <property type="nucleotide sequence ID" value="NZ_WVUD01000006.1"/>
</dbReference>
<evidence type="ECO:0008006" key="3">
    <source>
        <dbReference type="Google" id="ProtNLM"/>
    </source>
</evidence>
<accession>A0A7C9MEG8</accession>
<evidence type="ECO:0000313" key="1">
    <source>
        <dbReference type="EMBL" id="MYL82590.1"/>
    </source>
</evidence>
<gene>
    <name evidence="1" type="ORF">GTA51_05500</name>
</gene>
<evidence type="ECO:0000313" key="2">
    <source>
        <dbReference type="Proteomes" id="UP000482487"/>
    </source>
</evidence>
<dbReference type="AlphaFoldDB" id="A0A7C9MEG8"/>
<organism evidence="1 2">
    <name type="scientific">Solidesulfovibrio aerotolerans</name>
    <dbReference type="NCBI Taxonomy" id="295255"/>
    <lineage>
        <taxon>Bacteria</taxon>
        <taxon>Pseudomonadati</taxon>
        <taxon>Thermodesulfobacteriota</taxon>
        <taxon>Desulfovibrionia</taxon>
        <taxon>Desulfovibrionales</taxon>
        <taxon>Desulfovibrionaceae</taxon>
        <taxon>Solidesulfovibrio</taxon>
    </lineage>
</organism>